<dbReference type="GO" id="GO:0004016">
    <property type="term" value="F:adenylate cyclase activity"/>
    <property type="evidence" value="ECO:0007669"/>
    <property type="project" value="UniProtKB-ARBA"/>
</dbReference>
<reference evidence="2 3" key="1">
    <citation type="submission" date="2017-11" db="EMBL/GenBank/DDBJ databases">
        <title>Genome-resolved metagenomics identifies genetic mobility, metabolic interactions, and unexpected diversity in perchlorate-reducing communities.</title>
        <authorList>
            <person name="Barnum T.P."/>
            <person name="Figueroa I.A."/>
            <person name="Carlstrom C.I."/>
            <person name="Lucas L.N."/>
            <person name="Engelbrektson A.L."/>
            <person name="Coates J.D."/>
        </authorList>
    </citation>
    <scope>NUCLEOTIDE SEQUENCE [LARGE SCALE GENOMIC DNA]</scope>
    <source>
        <strain evidence="2">BM706</strain>
    </source>
</reference>
<dbReference type="SMART" id="SM00044">
    <property type="entry name" value="CYCc"/>
    <property type="match status" value="1"/>
</dbReference>
<dbReference type="AlphaFoldDB" id="A0A2N5ZFY9"/>
<protein>
    <recommendedName>
        <fullName evidence="1">Guanylate cyclase domain-containing protein</fullName>
    </recommendedName>
</protein>
<evidence type="ECO:0000313" key="3">
    <source>
        <dbReference type="Proteomes" id="UP000234857"/>
    </source>
</evidence>
<dbReference type="PANTHER" id="PTHR43081:SF1">
    <property type="entry name" value="ADENYLATE CYCLASE, TERMINAL-DIFFERENTIATION SPECIFIC"/>
    <property type="match status" value="1"/>
</dbReference>
<comment type="caution">
    <text evidence="2">The sequence shown here is derived from an EMBL/GenBank/DDBJ whole genome shotgun (WGS) entry which is preliminary data.</text>
</comment>
<dbReference type="SUPFAM" id="SSF55073">
    <property type="entry name" value="Nucleotide cyclase"/>
    <property type="match status" value="1"/>
</dbReference>
<gene>
    <name evidence="2" type="ORF">C0601_07175</name>
</gene>
<dbReference type="Proteomes" id="UP000234857">
    <property type="component" value="Unassembled WGS sequence"/>
</dbReference>
<dbReference type="PANTHER" id="PTHR43081">
    <property type="entry name" value="ADENYLATE CYCLASE, TERMINAL-DIFFERENTIATION SPECIFIC-RELATED"/>
    <property type="match status" value="1"/>
</dbReference>
<dbReference type="GO" id="GO:0035556">
    <property type="term" value="P:intracellular signal transduction"/>
    <property type="evidence" value="ECO:0007669"/>
    <property type="project" value="InterPro"/>
</dbReference>
<dbReference type="Pfam" id="PF00211">
    <property type="entry name" value="Guanylate_cyc"/>
    <property type="match status" value="1"/>
</dbReference>
<dbReference type="GO" id="GO:0006171">
    <property type="term" value="P:cAMP biosynthetic process"/>
    <property type="evidence" value="ECO:0007669"/>
    <property type="project" value="TreeGrafter"/>
</dbReference>
<dbReference type="CDD" id="cd07302">
    <property type="entry name" value="CHD"/>
    <property type="match status" value="1"/>
</dbReference>
<dbReference type="Gene3D" id="3.30.70.1230">
    <property type="entry name" value="Nucleotide cyclase"/>
    <property type="match status" value="1"/>
</dbReference>
<evidence type="ECO:0000259" key="1">
    <source>
        <dbReference type="PROSITE" id="PS50125"/>
    </source>
</evidence>
<sequence>MKDYLKDFNWKRLRFIRKLDIITDIYNDPVEIFTKSTSLLGKYLPFQYCILKMKNICGKDQEFFSDDIAKNLFNDLPQGSGKKNDIIISGLHAYIRPLKLKDIADSEKHKYVFGNFIFFFDHRLCFNERLILRDFIDFINDSLFLLGKLDHMKNMFSKYIPGSLVEKIEDIKDINNLLKGSREEIAVLFADVRGFTSYSEKNPPEKVIGFLNKLFRIIISEVFAEKGMVDKFIGDAAMAIFGAPVKYDEPFKNAINCALNIQDSLKELLRSYPELGVGIGINFGSAITGNIGSIERLEYTAIGDVINTASRLEGVARKGEILIPEKLAELAERYFIVENIGSHSLKGKSNPVFIYNVKKRK</sequence>
<dbReference type="EMBL" id="PKTG01000085">
    <property type="protein sequence ID" value="PLX17532.1"/>
    <property type="molecule type" value="Genomic_DNA"/>
</dbReference>
<feature type="domain" description="Guanylate cyclase" evidence="1">
    <location>
        <begin position="186"/>
        <end position="313"/>
    </location>
</feature>
<dbReference type="InterPro" id="IPR050697">
    <property type="entry name" value="Adenylyl/Guanylyl_Cyclase_3/4"/>
</dbReference>
<dbReference type="PROSITE" id="PS50125">
    <property type="entry name" value="GUANYLATE_CYCLASE_2"/>
    <property type="match status" value="1"/>
</dbReference>
<proteinExistence type="predicted"/>
<organism evidence="2 3">
    <name type="scientific">Muiribacterium halophilum</name>
    <dbReference type="NCBI Taxonomy" id="2053465"/>
    <lineage>
        <taxon>Bacteria</taxon>
        <taxon>Candidatus Muiribacteriota</taxon>
        <taxon>Candidatus Muiribacteriia</taxon>
        <taxon>Candidatus Muiribacteriales</taxon>
        <taxon>Candidatus Muiribacteriaceae</taxon>
        <taxon>Candidatus Muiribacterium</taxon>
    </lineage>
</organism>
<dbReference type="InterPro" id="IPR001054">
    <property type="entry name" value="A/G_cyclase"/>
</dbReference>
<dbReference type="InterPro" id="IPR029787">
    <property type="entry name" value="Nucleotide_cyclase"/>
</dbReference>
<evidence type="ECO:0000313" key="2">
    <source>
        <dbReference type="EMBL" id="PLX17532.1"/>
    </source>
</evidence>
<accession>A0A2N5ZFY9</accession>
<name>A0A2N5ZFY9_MUIH1</name>